<dbReference type="GO" id="GO:0045259">
    <property type="term" value="C:proton-transporting ATP synthase complex"/>
    <property type="evidence" value="ECO:0007669"/>
    <property type="project" value="UniProtKB-KW"/>
</dbReference>
<organism evidence="15 16">
    <name type="scientific">Candidatus Uhrbacteria bacterium RIFCSPHIGHO2_12_FULL_54_23</name>
    <dbReference type="NCBI Taxonomy" id="1802397"/>
    <lineage>
        <taxon>Bacteria</taxon>
        <taxon>Candidatus Uhriibacteriota</taxon>
    </lineage>
</organism>
<dbReference type="InterPro" id="IPR004100">
    <property type="entry name" value="ATPase_F1/V1/A1_a/bsu_N"/>
</dbReference>
<sequence>MNSPKDQIIEALKKEINTLQFSPEVAVVGEVMEVGDGVARVSGLGSVKMSEMVEFIPEKGACVSGVAMNLEEDSVGVIVLGEQERLKEGDEVRLTGRILSVPVGEGFIGRVVNPLGEPMDGKGKIVEASIGNVEASVRDKGRDITRSESGVNSRGQSREVAYYPVEKIAPGVIARESVNTPLQTGIKAIDAMIPIGRGQRELIIGDRQTGKTAIAMDTIVNQKGTGVICIYVAIGQKESKVAKMVADLEKSGAMEHTIVVIAGASSPAALWYIAPYAGCAMGEYFMDKGKDVLVVYDDLSKQAWAYRQMSLLLRRPPGREAYPGDVFYLHSRLLERAAKLNKAHGGGSLTALPIIETQAGDVSAYIPTNVISITDGQIFLEADLFYQGIRPALNVGISVSRVGSAAQVKAMKKVAGKMRLEMAQYRELAAFAQFGSDLDPETRQRLERGKRLTEILKQDQYEPMAVAHQVAVIYAVINGFADEVAVEKMKEWEKGLHQYLAASGAAVMKLIAEKKELTPEIEEGLKKAIQDYNQTKT</sequence>
<comment type="similarity">
    <text evidence="2 11">Belongs to the ATPase alpha/beta chains family.</text>
</comment>
<dbReference type="Pfam" id="PF00006">
    <property type="entry name" value="ATP-synt_ab"/>
    <property type="match status" value="1"/>
</dbReference>
<dbReference type="Pfam" id="PF00306">
    <property type="entry name" value="ATP-synt_ab_C"/>
    <property type="match status" value="1"/>
</dbReference>
<dbReference type="CDD" id="cd01132">
    <property type="entry name" value="F1-ATPase_alpha_CD"/>
    <property type="match status" value="1"/>
</dbReference>
<feature type="binding site" evidence="11">
    <location>
        <begin position="205"/>
        <end position="212"/>
    </location>
    <ligand>
        <name>ATP</name>
        <dbReference type="ChEBI" id="CHEBI:30616"/>
    </ligand>
</feature>
<evidence type="ECO:0000256" key="7">
    <source>
        <dbReference type="ARBA" id="ARBA00023065"/>
    </source>
</evidence>
<dbReference type="Gene3D" id="2.40.30.20">
    <property type="match status" value="1"/>
</dbReference>
<dbReference type="CDD" id="cd18116">
    <property type="entry name" value="ATP-synt_F1_alpha_N"/>
    <property type="match status" value="1"/>
</dbReference>
<dbReference type="SUPFAM" id="SSF50615">
    <property type="entry name" value="N-terminal domain of alpha and beta subunits of F1 ATP synthase"/>
    <property type="match status" value="1"/>
</dbReference>
<feature type="domain" description="ATP synthase alpha subunit C-terminal" evidence="13">
    <location>
        <begin position="407"/>
        <end position="531"/>
    </location>
</feature>
<dbReference type="EC" id="7.1.2.2" evidence="11"/>
<evidence type="ECO:0000259" key="12">
    <source>
        <dbReference type="Pfam" id="PF00006"/>
    </source>
</evidence>
<keyword evidence="11" id="KW-0375">Hydrogen ion transport</keyword>
<name>A0A1F7UJ06_9BACT</name>
<keyword evidence="7 11" id="KW-0406">Ion transport</keyword>
<dbReference type="SUPFAM" id="SSF52540">
    <property type="entry name" value="P-loop containing nucleoside triphosphate hydrolases"/>
    <property type="match status" value="1"/>
</dbReference>
<dbReference type="HAMAP" id="MF_01346">
    <property type="entry name" value="ATP_synth_alpha_bact"/>
    <property type="match status" value="1"/>
</dbReference>
<dbReference type="NCBIfam" id="TIGR00962">
    <property type="entry name" value="atpA"/>
    <property type="match status" value="1"/>
</dbReference>
<reference evidence="15 16" key="1">
    <citation type="journal article" date="2016" name="Nat. Commun.">
        <title>Thousands of microbial genomes shed light on interconnected biogeochemical processes in an aquifer system.</title>
        <authorList>
            <person name="Anantharaman K."/>
            <person name="Brown C.T."/>
            <person name="Hug L.A."/>
            <person name="Sharon I."/>
            <person name="Castelle C.J."/>
            <person name="Probst A.J."/>
            <person name="Thomas B.C."/>
            <person name="Singh A."/>
            <person name="Wilkins M.J."/>
            <person name="Karaoz U."/>
            <person name="Brodie E.L."/>
            <person name="Williams K.H."/>
            <person name="Hubbard S.S."/>
            <person name="Banfield J.F."/>
        </authorList>
    </citation>
    <scope>NUCLEOTIDE SEQUENCE [LARGE SCALE GENOMIC DNA]</scope>
</reference>
<dbReference type="GO" id="GO:0046933">
    <property type="term" value="F:proton-transporting ATP synthase activity, rotational mechanism"/>
    <property type="evidence" value="ECO:0007669"/>
    <property type="project" value="UniProtKB-UniRule"/>
</dbReference>
<dbReference type="InterPro" id="IPR000793">
    <property type="entry name" value="ATP_synth_asu_C"/>
</dbReference>
<dbReference type="InterPro" id="IPR033732">
    <property type="entry name" value="ATP_synth_F1_a_nt-bd_dom"/>
</dbReference>
<dbReference type="PIRSF" id="PIRSF039088">
    <property type="entry name" value="F_ATPase_subunit_alpha"/>
    <property type="match status" value="1"/>
</dbReference>
<dbReference type="CDD" id="cd18113">
    <property type="entry name" value="ATP-synt_F1_alpha_C"/>
    <property type="match status" value="1"/>
</dbReference>
<feature type="site" description="Required for activity" evidence="11">
    <location>
        <position position="398"/>
    </location>
</feature>
<dbReference type="PANTHER" id="PTHR48082:SF2">
    <property type="entry name" value="ATP SYNTHASE SUBUNIT ALPHA, MITOCHONDRIAL"/>
    <property type="match status" value="1"/>
</dbReference>
<dbReference type="STRING" id="1802397.A3J43_03305"/>
<evidence type="ECO:0000256" key="8">
    <source>
        <dbReference type="ARBA" id="ARBA00023136"/>
    </source>
</evidence>
<evidence type="ECO:0000256" key="6">
    <source>
        <dbReference type="ARBA" id="ARBA00022967"/>
    </source>
</evidence>
<evidence type="ECO:0000256" key="5">
    <source>
        <dbReference type="ARBA" id="ARBA00022840"/>
    </source>
</evidence>
<keyword evidence="4 11" id="KW-0547">Nucleotide-binding</keyword>
<dbReference type="GO" id="GO:0005886">
    <property type="term" value="C:plasma membrane"/>
    <property type="evidence" value="ECO:0007669"/>
    <property type="project" value="UniProtKB-SubCell"/>
</dbReference>
<dbReference type="InterPro" id="IPR036121">
    <property type="entry name" value="ATPase_F1/V1/A1_a/bsu_N_sf"/>
</dbReference>
<protein>
    <recommendedName>
        <fullName evidence="11">ATP synthase subunit alpha</fullName>
        <ecNumber evidence="11">7.1.2.2</ecNumber>
    </recommendedName>
    <alternativeName>
        <fullName evidence="11">ATP synthase F1 sector subunit alpha</fullName>
    </alternativeName>
    <alternativeName>
        <fullName evidence="11">F-ATPase subunit alpha</fullName>
    </alternativeName>
</protein>
<proteinExistence type="inferred from homology"/>
<evidence type="ECO:0000313" key="15">
    <source>
        <dbReference type="EMBL" id="OGL78253.1"/>
    </source>
</evidence>
<comment type="catalytic activity">
    <reaction evidence="11">
        <text>ATP + H2O + 4 H(+)(in) = ADP + phosphate + 5 H(+)(out)</text>
        <dbReference type="Rhea" id="RHEA:57720"/>
        <dbReference type="ChEBI" id="CHEBI:15377"/>
        <dbReference type="ChEBI" id="CHEBI:15378"/>
        <dbReference type="ChEBI" id="CHEBI:30616"/>
        <dbReference type="ChEBI" id="CHEBI:43474"/>
        <dbReference type="ChEBI" id="CHEBI:456216"/>
        <dbReference type="EC" id="7.1.2.2"/>
    </reaction>
</comment>
<dbReference type="InterPro" id="IPR023366">
    <property type="entry name" value="ATP_synth_asu-like_sf"/>
</dbReference>
<keyword evidence="10 11" id="KW-0066">ATP synthesis</keyword>
<dbReference type="SUPFAM" id="SSF47917">
    <property type="entry name" value="C-terminal domain of alpha and beta subunits of F1 ATP synthase"/>
    <property type="match status" value="1"/>
</dbReference>
<feature type="domain" description="ATPase F1/V1/A1 complex alpha/beta subunit N-terminal" evidence="14">
    <location>
        <begin position="25"/>
        <end position="96"/>
    </location>
</feature>
<evidence type="ECO:0000259" key="14">
    <source>
        <dbReference type="Pfam" id="PF02874"/>
    </source>
</evidence>
<evidence type="ECO:0000256" key="2">
    <source>
        <dbReference type="ARBA" id="ARBA00008936"/>
    </source>
</evidence>
<dbReference type="InterPro" id="IPR000194">
    <property type="entry name" value="ATPase_F1/V1/A1_a/bsu_nucl-bd"/>
</dbReference>
<evidence type="ECO:0000256" key="3">
    <source>
        <dbReference type="ARBA" id="ARBA00022448"/>
    </source>
</evidence>
<dbReference type="Pfam" id="PF02874">
    <property type="entry name" value="ATP-synt_ab_N"/>
    <property type="match status" value="1"/>
</dbReference>
<keyword evidence="9 11" id="KW-0139">CF(1)</keyword>
<keyword evidence="8 11" id="KW-0472">Membrane</keyword>
<dbReference type="Proteomes" id="UP000176604">
    <property type="component" value="Unassembled WGS sequence"/>
</dbReference>
<evidence type="ECO:0000256" key="9">
    <source>
        <dbReference type="ARBA" id="ARBA00023196"/>
    </source>
</evidence>
<dbReference type="FunFam" id="1.20.150.20:FF:000001">
    <property type="entry name" value="ATP synthase subunit alpha"/>
    <property type="match status" value="1"/>
</dbReference>
<dbReference type="Gene3D" id="1.20.150.20">
    <property type="entry name" value="ATP synthase alpha/beta chain, C-terminal domain"/>
    <property type="match status" value="1"/>
</dbReference>
<dbReference type="InterPro" id="IPR038376">
    <property type="entry name" value="ATP_synth_asu_C_sf"/>
</dbReference>
<dbReference type="Gene3D" id="3.40.50.300">
    <property type="entry name" value="P-loop containing nucleotide triphosphate hydrolases"/>
    <property type="match status" value="1"/>
</dbReference>
<evidence type="ECO:0000259" key="13">
    <source>
        <dbReference type="Pfam" id="PF00306"/>
    </source>
</evidence>
<evidence type="ECO:0000256" key="4">
    <source>
        <dbReference type="ARBA" id="ARBA00022741"/>
    </source>
</evidence>
<evidence type="ECO:0000256" key="11">
    <source>
        <dbReference type="HAMAP-Rule" id="MF_01346"/>
    </source>
</evidence>
<dbReference type="GO" id="GO:0043531">
    <property type="term" value="F:ADP binding"/>
    <property type="evidence" value="ECO:0007669"/>
    <property type="project" value="TreeGrafter"/>
</dbReference>
<keyword evidence="3 11" id="KW-0813">Transport</keyword>
<accession>A0A1F7UJ06</accession>
<dbReference type="PROSITE" id="PS00152">
    <property type="entry name" value="ATPASE_ALPHA_BETA"/>
    <property type="match status" value="1"/>
</dbReference>
<keyword evidence="5 11" id="KW-0067">ATP-binding</keyword>
<dbReference type="InterPro" id="IPR027417">
    <property type="entry name" value="P-loop_NTPase"/>
</dbReference>
<dbReference type="GO" id="GO:0005524">
    <property type="term" value="F:ATP binding"/>
    <property type="evidence" value="ECO:0007669"/>
    <property type="project" value="UniProtKB-UniRule"/>
</dbReference>
<comment type="subcellular location">
    <subcellularLocation>
        <location evidence="11">Cell membrane</location>
        <topology evidence="11">Peripheral membrane protein</topology>
    </subcellularLocation>
    <subcellularLocation>
        <location evidence="1">Membrane</location>
    </subcellularLocation>
</comment>
<comment type="caution">
    <text evidence="15">The sequence shown here is derived from an EMBL/GenBank/DDBJ whole genome shotgun (WGS) entry which is preliminary data.</text>
</comment>
<keyword evidence="6 11" id="KW-1278">Translocase</keyword>
<gene>
    <name evidence="11" type="primary">atpA</name>
    <name evidence="15" type="ORF">A3J43_03305</name>
</gene>
<comment type="function">
    <text evidence="11">Produces ATP from ADP in the presence of a proton gradient across the membrane. The alpha chain is a regulatory subunit.</text>
</comment>
<evidence type="ECO:0000256" key="1">
    <source>
        <dbReference type="ARBA" id="ARBA00004370"/>
    </source>
</evidence>
<evidence type="ECO:0000256" key="10">
    <source>
        <dbReference type="ARBA" id="ARBA00023310"/>
    </source>
</evidence>
<dbReference type="FunFam" id="3.40.50.300:FF:000002">
    <property type="entry name" value="ATP synthase subunit alpha"/>
    <property type="match status" value="1"/>
</dbReference>
<dbReference type="NCBIfam" id="NF009884">
    <property type="entry name" value="PRK13343.1"/>
    <property type="match status" value="1"/>
</dbReference>
<dbReference type="AlphaFoldDB" id="A0A1F7UJ06"/>
<dbReference type="EMBL" id="MGEF01000036">
    <property type="protein sequence ID" value="OGL78253.1"/>
    <property type="molecule type" value="Genomic_DNA"/>
</dbReference>
<evidence type="ECO:0000313" key="16">
    <source>
        <dbReference type="Proteomes" id="UP000176604"/>
    </source>
</evidence>
<feature type="domain" description="ATPase F1/V1/A1 complex alpha/beta subunit nucleotide-binding" evidence="12">
    <location>
        <begin position="185"/>
        <end position="400"/>
    </location>
</feature>
<dbReference type="InterPro" id="IPR005294">
    <property type="entry name" value="ATP_synth_F1_asu"/>
</dbReference>
<keyword evidence="11" id="KW-1003">Cell membrane</keyword>
<dbReference type="InterPro" id="IPR020003">
    <property type="entry name" value="ATPase_a/bsu_AS"/>
</dbReference>
<dbReference type="PANTHER" id="PTHR48082">
    <property type="entry name" value="ATP SYNTHASE SUBUNIT ALPHA, MITOCHONDRIAL"/>
    <property type="match status" value="1"/>
</dbReference>